<protein>
    <recommendedName>
        <fullName evidence="11">OBG-type G domain-containing protein</fullName>
    </recommendedName>
</protein>
<dbReference type="EnsemblMetazoa" id="GBRI022830-RA">
    <property type="protein sequence ID" value="GBRI022830-PA"/>
    <property type="gene ID" value="GBRI022830"/>
</dbReference>
<proteinExistence type="inferred from homology"/>
<dbReference type="GO" id="GO:0003924">
    <property type="term" value="F:GTPase activity"/>
    <property type="evidence" value="ECO:0007669"/>
    <property type="project" value="InterPro"/>
</dbReference>
<keyword evidence="5" id="KW-0342">GTP-binding</keyword>
<dbReference type="InterPro" id="IPR027417">
    <property type="entry name" value="P-loop_NTPase"/>
</dbReference>
<evidence type="ECO:0000259" key="7">
    <source>
        <dbReference type="PROSITE" id="PS51710"/>
    </source>
</evidence>
<keyword evidence="3" id="KW-0690">Ribosome biogenesis</keyword>
<dbReference type="InterPro" id="IPR031167">
    <property type="entry name" value="G_OBG"/>
</dbReference>
<dbReference type="GO" id="GO:0000287">
    <property type="term" value="F:magnesium ion binding"/>
    <property type="evidence" value="ECO:0007669"/>
    <property type="project" value="InterPro"/>
</dbReference>
<evidence type="ECO:0000256" key="3">
    <source>
        <dbReference type="ARBA" id="ARBA00022517"/>
    </source>
</evidence>
<evidence type="ECO:0000259" key="8">
    <source>
        <dbReference type="PROSITE" id="PS51883"/>
    </source>
</evidence>
<evidence type="ECO:0000256" key="6">
    <source>
        <dbReference type="ARBA" id="ARBA00023242"/>
    </source>
</evidence>
<dbReference type="SUPFAM" id="SSF82051">
    <property type="entry name" value="Obg GTP-binding protein N-terminal domain"/>
    <property type="match status" value="1"/>
</dbReference>
<dbReference type="PRINTS" id="PR00326">
    <property type="entry name" value="GTP1OBG"/>
</dbReference>
<dbReference type="InterPro" id="IPR045086">
    <property type="entry name" value="OBG_GTPase"/>
</dbReference>
<dbReference type="VEuPathDB" id="VectorBase:GBRI022830"/>
<evidence type="ECO:0008006" key="11">
    <source>
        <dbReference type="Google" id="ProtNLM"/>
    </source>
</evidence>
<dbReference type="PANTHER" id="PTHR11702">
    <property type="entry name" value="DEVELOPMENTALLY REGULATED GTP-BINDING PROTEIN-RELATED"/>
    <property type="match status" value="1"/>
</dbReference>
<dbReference type="SUPFAM" id="SSF52540">
    <property type="entry name" value="P-loop containing nucleoside triphosphate hydrolases"/>
    <property type="match status" value="1"/>
</dbReference>
<name>A0A1A9WKB5_9MUSC</name>
<feature type="domain" description="Obg" evidence="8">
    <location>
        <begin position="24"/>
        <end position="159"/>
    </location>
</feature>
<reference evidence="10" key="1">
    <citation type="submission" date="2014-03" db="EMBL/GenBank/DDBJ databases">
        <authorList>
            <person name="Aksoy S."/>
            <person name="Warren W."/>
            <person name="Wilson R.K."/>
        </authorList>
    </citation>
    <scope>NUCLEOTIDE SEQUENCE [LARGE SCALE GENOMIC DNA]</scope>
    <source>
        <strain evidence="10">IAEA</strain>
    </source>
</reference>
<dbReference type="PROSITE" id="PS51883">
    <property type="entry name" value="OBG"/>
    <property type="match status" value="1"/>
</dbReference>
<dbReference type="PANTHER" id="PTHR11702:SF43">
    <property type="entry name" value="GTP-BINDING PROTEIN 10"/>
    <property type="match status" value="1"/>
</dbReference>
<dbReference type="PIRSF" id="PIRSF002401">
    <property type="entry name" value="GTP_bd_Obg/CgtA"/>
    <property type="match status" value="1"/>
</dbReference>
<reference evidence="9" key="2">
    <citation type="submission" date="2020-05" db="UniProtKB">
        <authorList>
            <consortium name="EnsemblMetazoa"/>
        </authorList>
    </citation>
    <scope>IDENTIFICATION</scope>
    <source>
        <strain evidence="9">IAEA</strain>
    </source>
</reference>
<dbReference type="GO" id="GO:0005730">
    <property type="term" value="C:nucleolus"/>
    <property type="evidence" value="ECO:0007669"/>
    <property type="project" value="UniProtKB-SubCell"/>
</dbReference>
<dbReference type="InterPro" id="IPR006073">
    <property type="entry name" value="GTP-bd"/>
</dbReference>
<keyword evidence="4" id="KW-0547">Nucleotide-binding</keyword>
<accession>A0A1A9WKB5</accession>
<dbReference type="Pfam" id="PF01018">
    <property type="entry name" value="GTP1_OBG"/>
    <property type="match status" value="1"/>
</dbReference>
<sequence>MVQIFKFLLNSMKKPSRRAHIRGNVFLDSLRLTVKGGHGGNGLPKYGGVGGQGGCVYCVAKEDVTLKNLATRYRDKRANASNGEDSGKHRLLGRRGVDEELLVPVGVQIYDDRGQLLGDLNDSDATCIIAGGGMGGCSGTNFLGKPGENRTVHFDLKLIADVGLVGFPNAGKSTFLKAISNAKPKIGAYPFTTIRPQIGTVHYSDLRTVTIADLPGLIEGAHANFGLGHKFLKHVERTRLLLFIVDILGFRLSPKHERRNFLQNIYALNKELELYDKTLLDKPSILLINKMDLPEAKDIFNSNKPFIKDLELKLNECPENIKPEKVLKFEALIPISAKDSTRINDVKQKIRLVLDELAAKEQVTDAMVLKENLSNKIGERGPRII</sequence>
<keyword evidence="6" id="KW-0539">Nucleus</keyword>
<dbReference type="InterPro" id="IPR006169">
    <property type="entry name" value="GTP1_OBG_dom"/>
</dbReference>
<dbReference type="PROSITE" id="PS51710">
    <property type="entry name" value="G_OBG"/>
    <property type="match status" value="1"/>
</dbReference>
<dbReference type="GO" id="GO:0042254">
    <property type="term" value="P:ribosome biogenesis"/>
    <property type="evidence" value="ECO:0007669"/>
    <property type="project" value="UniProtKB-UniRule"/>
</dbReference>
<evidence type="ECO:0000256" key="4">
    <source>
        <dbReference type="ARBA" id="ARBA00022741"/>
    </source>
</evidence>
<dbReference type="Proteomes" id="UP000091820">
    <property type="component" value="Unassembled WGS sequence"/>
</dbReference>
<dbReference type="GO" id="GO:0005739">
    <property type="term" value="C:mitochondrion"/>
    <property type="evidence" value="ECO:0007669"/>
    <property type="project" value="TreeGrafter"/>
</dbReference>
<feature type="domain" description="OBG-type G" evidence="7">
    <location>
        <begin position="160"/>
        <end position="355"/>
    </location>
</feature>
<dbReference type="AlphaFoldDB" id="A0A1A9WKB5"/>
<evidence type="ECO:0000313" key="9">
    <source>
        <dbReference type="EnsemblMetazoa" id="GBRI022830-PA"/>
    </source>
</evidence>
<comment type="similarity">
    <text evidence="2">Belongs to the TRAFAC class OBG-HflX-like GTPase superfamily. OBG GTPase family.</text>
</comment>
<evidence type="ECO:0000256" key="1">
    <source>
        <dbReference type="ARBA" id="ARBA00004604"/>
    </source>
</evidence>
<evidence type="ECO:0000313" key="10">
    <source>
        <dbReference type="Proteomes" id="UP000091820"/>
    </source>
</evidence>
<keyword evidence="10" id="KW-1185">Reference proteome</keyword>
<dbReference type="GO" id="GO:0005525">
    <property type="term" value="F:GTP binding"/>
    <property type="evidence" value="ECO:0007669"/>
    <property type="project" value="UniProtKB-KW"/>
</dbReference>
<comment type="subcellular location">
    <subcellularLocation>
        <location evidence="1">Nucleus</location>
        <location evidence="1">Nucleolus</location>
    </subcellularLocation>
</comment>
<dbReference type="Pfam" id="PF01926">
    <property type="entry name" value="MMR_HSR1"/>
    <property type="match status" value="1"/>
</dbReference>
<dbReference type="Gene3D" id="2.70.210.12">
    <property type="entry name" value="GTP1/OBG domain"/>
    <property type="match status" value="1"/>
</dbReference>
<dbReference type="STRING" id="37001.A0A1A9WKB5"/>
<dbReference type="InterPro" id="IPR036726">
    <property type="entry name" value="GTP1_OBG_dom_sf"/>
</dbReference>
<dbReference type="CDD" id="cd01898">
    <property type="entry name" value="Obg"/>
    <property type="match status" value="1"/>
</dbReference>
<organism evidence="9 10">
    <name type="scientific">Glossina brevipalpis</name>
    <dbReference type="NCBI Taxonomy" id="37001"/>
    <lineage>
        <taxon>Eukaryota</taxon>
        <taxon>Metazoa</taxon>
        <taxon>Ecdysozoa</taxon>
        <taxon>Arthropoda</taxon>
        <taxon>Hexapoda</taxon>
        <taxon>Insecta</taxon>
        <taxon>Pterygota</taxon>
        <taxon>Neoptera</taxon>
        <taxon>Endopterygota</taxon>
        <taxon>Diptera</taxon>
        <taxon>Brachycera</taxon>
        <taxon>Muscomorpha</taxon>
        <taxon>Hippoboscoidea</taxon>
        <taxon>Glossinidae</taxon>
        <taxon>Glossina</taxon>
    </lineage>
</organism>
<evidence type="ECO:0000256" key="5">
    <source>
        <dbReference type="ARBA" id="ARBA00023134"/>
    </source>
</evidence>
<evidence type="ECO:0000256" key="2">
    <source>
        <dbReference type="ARBA" id="ARBA00007699"/>
    </source>
</evidence>
<dbReference type="Gene3D" id="3.40.50.300">
    <property type="entry name" value="P-loop containing nucleotide triphosphate hydrolases"/>
    <property type="match status" value="1"/>
</dbReference>
<dbReference type="InterPro" id="IPR014100">
    <property type="entry name" value="GTP-bd_Obg/CgtA"/>
</dbReference>